<evidence type="ECO:0000313" key="2">
    <source>
        <dbReference type="EMBL" id="SIO43011.1"/>
    </source>
</evidence>
<keyword evidence="3" id="KW-1185">Reference proteome</keyword>
<feature type="chain" id="PRO_5012116610" description="Lipoprotein" evidence="1">
    <location>
        <begin position="25"/>
        <end position="49"/>
    </location>
</feature>
<dbReference type="RefSeq" id="WP_159442310.1">
    <property type="nucleotide sequence ID" value="NZ_FSRA01000002.1"/>
</dbReference>
<keyword evidence="1" id="KW-0732">Signal</keyword>
<evidence type="ECO:0008006" key="4">
    <source>
        <dbReference type="Google" id="ProtNLM"/>
    </source>
</evidence>
<organism evidence="2 3">
    <name type="scientific">Chitinophaga niabensis</name>
    <dbReference type="NCBI Taxonomy" id="536979"/>
    <lineage>
        <taxon>Bacteria</taxon>
        <taxon>Pseudomonadati</taxon>
        <taxon>Bacteroidota</taxon>
        <taxon>Chitinophagia</taxon>
        <taxon>Chitinophagales</taxon>
        <taxon>Chitinophagaceae</taxon>
        <taxon>Chitinophaga</taxon>
    </lineage>
</organism>
<dbReference type="EMBL" id="FSRA01000002">
    <property type="protein sequence ID" value="SIO43011.1"/>
    <property type="molecule type" value="Genomic_DNA"/>
</dbReference>
<feature type="signal peptide" evidence="1">
    <location>
        <begin position="1"/>
        <end position="24"/>
    </location>
</feature>
<evidence type="ECO:0000256" key="1">
    <source>
        <dbReference type="SAM" id="SignalP"/>
    </source>
</evidence>
<accession>A0A1N6JFN8</accession>
<protein>
    <recommendedName>
        <fullName evidence="4">Lipoprotein</fullName>
    </recommendedName>
</protein>
<dbReference type="OrthoDB" id="680600at2"/>
<dbReference type="STRING" id="536979.SAMN04488055_3957"/>
<dbReference type="Proteomes" id="UP000185003">
    <property type="component" value="Unassembled WGS sequence"/>
</dbReference>
<sequence>MKRKWLFLLWAVFLLTSCASQKYGCPGSTYYNKGNAKQNSKAGKQMKLF</sequence>
<dbReference type="PROSITE" id="PS51257">
    <property type="entry name" value="PROKAR_LIPOPROTEIN"/>
    <property type="match status" value="1"/>
</dbReference>
<reference evidence="2 3" key="1">
    <citation type="submission" date="2016-11" db="EMBL/GenBank/DDBJ databases">
        <authorList>
            <person name="Jaros S."/>
            <person name="Januszkiewicz K."/>
            <person name="Wedrychowicz H."/>
        </authorList>
    </citation>
    <scope>NUCLEOTIDE SEQUENCE [LARGE SCALE GENOMIC DNA]</scope>
    <source>
        <strain evidence="2 3">DSM 24787</strain>
    </source>
</reference>
<dbReference type="AlphaFoldDB" id="A0A1N6JFN8"/>
<proteinExistence type="predicted"/>
<gene>
    <name evidence="2" type="ORF">SAMN04488055_3957</name>
</gene>
<name>A0A1N6JFN8_9BACT</name>
<evidence type="ECO:0000313" key="3">
    <source>
        <dbReference type="Proteomes" id="UP000185003"/>
    </source>
</evidence>